<proteinExistence type="predicted"/>
<dbReference type="InterPro" id="IPR011047">
    <property type="entry name" value="Quinoprotein_ADH-like_sf"/>
</dbReference>
<dbReference type="Gene3D" id="2.130.10.10">
    <property type="entry name" value="YVTN repeat-like/Quinoprotein amine dehydrogenase"/>
    <property type="match status" value="1"/>
</dbReference>
<name>A0A5C6CXM5_9BACT</name>
<dbReference type="SUPFAM" id="SSF50998">
    <property type="entry name" value="Quinoprotein alcohol dehydrogenase-like"/>
    <property type="match status" value="1"/>
</dbReference>
<dbReference type="Pfam" id="PF13360">
    <property type="entry name" value="PQQ_2"/>
    <property type="match status" value="1"/>
</dbReference>
<evidence type="ECO:0000313" key="4">
    <source>
        <dbReference type="Proteomes" id="UP000318437"/>
    </source>
</evidence>
<dbReference type="AlphaFoldDB" id="A0A5C6CXM5"/>
<comment type="caution">
    <text evidence="3">The sequence shown here is derived from an EMBL/GenBank/DDBJ whole genome shotgun (WGS) entry which is preliminary data.</text>
</comment>
<dbReference type="EMBL" id="SJPS01000003">
    <property type="protein sequence ID" value="TWU27389.1"/>
    <property type="molecule type" value="Genomic_DNA"/>
</dbReference>
<feature type="chain" id="PRO_5022687088" evidence="1">
    <location>
        <begin position="25"/>
        <end position="421"/>
    </location>
</feature>
<feature type="domain" description="Pyrrolo-quinoline quinone repeat" evidence="2">
    <location>
        <begin position="94"/>
        <end position="347"/>
    </location>
</feature>
<keyword evidence="4" id="KW-1185">Reference proteome</keyword>
<evidence type="ECO:0000313" key="3">
    <source>
        <dbReference type="EMBL" id="TWU27389.1"/>
    </source>
</evidence>
<keyword evidence="1" id="KW-0732">Signal</keyword>
<accession>A0A5C6CXM5</accession>
<dbReference type="PANTHER" id="PTHR34512">
    <property type="entry name" value="CELL SURFACE PROTEIN"/>
    <property type="match status" value="1"/>
</dbReference>
<gene>
    <name evidence="3" type="primary">bamB_2</name>
    <name evidence="3" type="ORF">Pla144_21610</name>
</gene>
<dbReference type="InterPro" id="IPR018391">
    <property type="entry name" value="PQQ_b-propeller_rpt"/>
</dbReference>
<evidence type="ECO:0000259" key="2">
    <source>
        <dbReference type="Pfam" id="PF13360"/>
    </source>
</evidence>
<dbReference type="OrthoDB" id="246101at2"/>
<dbReference type="PANTHER" id="PTHR34512:SF30">
    <property type="entry name" value="OUTER MEMBRANE PROTEIN ASSEMBLY FACTOR BAMB"/>
    <property type="match status" value="1"/>
</dbReference>
<dbReference type="InterPro" id="IPR015943">
    <property type="entry name" value="WD40/YVTN_repeat-like_dom_sf"/>
</dbReference>
<dbReference type="InterPro" id="IPR002372">
    <property type="entry name" value="PQQ_rpt_dom"/>
</dbReference>
<feature type="signal peptide" evidence="1">
    <location>
        <begin position="1"/>
        <end position="24"/>
    </location>
</feature>
<dbReference type="Proteomes" id="UP000318437">
    <property type="component" value="Unassembled WGS sequence"/>
</dbReference>
<evidence type="ECO:0000256" key="1">
    <source>
        <dbReference type="SAM" id="SignalP"/>
    </source>
</evidence>
<protein>
    <submittedName>
        <fullName evidence="3">Outer membrane protein assembly factor BamB</fullName>
    </submittedName>
</protein>
<sequence length="421" mass="46859" precursor="true">MRTPLATSLLFLATIFFPSNTSSAENSDQVVSYETWPQWRGPHRDGKVSGDPWPVELKADNLKLQWRVQLGPSYSGPIVSGDLVYTTESRDGKSEVVLAFNRKTGKEIWRAEWDGAMSVPFFAASNGSWIRSTPACDGEQIYIAGMRDVLVCLDAKQGTERWRVDFSQQFSTPLPSFGFVCSPLVDARAVYVQAGASVAKIDKNTGEVLWRALQDEGGMNGSAFSSPVIAELAGKTQLVVQTREFLAGLDMQTGAELWRQPVPSFRGMNILTPVVVGDAIFTSSYQNKSWLYKITNDEENFSSEESWSNNAKGYMSTPVIIEGHAYLHLQNERFACINLESGERTWTSEPYGKYCSMIANGNRILALESSGRLLLINANPQEFKLIDELKVSDSETWAHLAISGDQIFVRELDGLATFRWK</sequence>
<organism evidence="3 4">
    <name type="scientific">Bythopirellula polymerisocia</name>
    <dbReference type="NCBI Taxonomy" id="2528003"/>
    <lineage>
        <taxon>Bacteria</taxon>
        <taxon>Pseudomonadati</taxon>
        <taxon>Planctomycetota</taxon>
        <taxon>Planctomycetia</taxon>
        <taxon>Pirellulales</taxon>
        <taxon>Lacipirellulaceae</taxon>
        <taxon>Bythopirellula</taxon>
    </lineage>
</organism>
<dbReference type="SMART" id="SM00564">
    <property type="entry name" value="PQQ"/>
    <property type="match status" value="3"/>
</dbReference>
<dbReference type="RefSeq" id="WP_146450604.1">
    <property type="nucleotide sequence ID" value="NZ_SJPS01000003.1"/>
</dbReference>
<reference evidence="3 4" key="1">
    <citation type="submission" date="2019-02" db="EMBL/GenBank/DDBJ databases">
        <title>Deep-cultivation of Planctomycetes and their phenomic and genomic characterization uncovers novel biology.</title>
        <authorList>
            <person name="Wiegand S."/>
            <person name="Jogler M."/>
            <person name="Boedeker C."/>
            <person name="Pinto D."/>
            <person name="Vollmers J."/>
            <person name="Rivas-Marin E."/>
            <person name="Kohn T."/>
            <person name="Peeters S.H."/>
            <person name="Heuer A."/>
            <person name="Rast P."/>
            <person name="Oberbeckmann S."/>
            <person name="Bunk B."/>
            <person name="Jeske O."/>
            <person name="Meyerdierks A."/>
            <person name="Storesund J.E."/>
            <person name="Kallscheuer N."/>
            <person name="Luecker S."/>
            <person name="Lage O.M."/>
            <person name="Pohl T."/>
            <person name="Merkel B.J."/>
            <person name="Hornburger P."/>
            <person name="Mueller R.-W."/>
            <person name="Bruemmer F."/>
            <person name="Labrenz M."/>
            <person name="Spormann A.M."/>
            <person name="Op Den Camp H."/>
            <person name="Overmann J."/>
            <person name="Amann R."/>
            <person name="Jetten M.S.M."/>
            <person name="Mascher T."/>
            <person name="Medema M.H."/>
            <person name="Devos D.P."/>
            <person name="Kaster A.-K."/>
            <person name="Ovreas L."/>
            <person name="Rohde M."/>
            <person name="Galperin M.Y."/>
            <person name="Jogler C."/>
        </authorList>
    </citation>
    <scope>NUCLEOTIDE SEQUENCE [LARGE SCALE GENOMIC DNA]</scope>
    <source>
        <strain evidence="3 4">Pla144</strain>
    </source>
</reference>